<feature type="domain" description="Plastocyanin-like" evidence="6">
    <location>
        <begin position="89"/>
        <end position="200"/>
    </location>
</feature>
<evidence type="ECO:0000313" key="8">
    <source>
        <dbReference type="Proteomes" id="UP000000792"/>
    </source>
</evidence>
<dbReference type="SMR" id="A9A4Q4"/>
<proteinExistence type="predicted"/>
<gene>
    <name evidence="7" type="ordered locus">Nmar_1136</name>
</gene>
<organism evidence="7 8">
    <name type="scientific">Nitrosopumilus maritimus (strain SCM1)</name>
    <dbReference type="NCBI Taxonomy" id="436308"/>
    <lineage>
        <taxon>Archaea</taxon>
        <taxon>Nitrososphaerota</taxon>
        <taxon>Nitrososphaeria</taxon>
        <taxon>Nitrosopumilales</taxon>
        <taxon>Nitrosopumilaceae</taxon>
        <taxon>Nitrosopumilus</taxon>
    </lineage>
</organism>
<evidence type="ECO:0000256" key="3">
    <source>
        <dbReference type="ARBA" id="ARBA00023008"/>
    </source>
</evidence>
<dbReference type="SUPFAM" id="SSF49503">
    <property type="entry name" value="Cupredoxins"/>
    <property type="match status" value="3"/>
</dbReference>
<keyword evidence="2" id="KW-0560">Oxidoreductase</keyword>
<evidence type="ECO:0000259" key="6">
    <source>
        <dbReference type="Pfam" id="PF07732"/>
    </source>
</evidence>
<accession>A9A4Q4</accession>
<dbReference type="AlphaFoldDB" id="A9A4Q4"/>
<reference evidence="7 8" key="1">
    <citation type="journal article" date="2010" name="Proc. Natl. Acad. Sci. U.S.A.">
        <title>Nitrosopumilus maritimus genome reveals unique mechanisms for nitrification and autotrophy in globally distributed marine crenarchaea.</title>
        <authorList>
            <person name="Walker C.B."/>
            <person name="de la Torre J.R."/>
            <person name="Klotz M.G."/>
            <person name="Urakawa H."/>
            <person name="Pinel N."/>
            <person name="Arp D.J."/>
            <person name="Brochier-Armanet C."/>
            <person name="Chain P.S."/>
            <person name="Chan P.P."/>
            <person name="Gollabgir A."/>
            <person name="Hemp J."/>
            <person name="Hugler M."/>
            <person name="Karr E.A."/>
            <person name="Konneke M."/>
            <person name="Shin M."/>
            <person name="Lawton T.J."/>
            <person name="Lowe T."/>
            <person name="Martens-Habbena W."/>
            <person name="Sayavedra-Soto L.A."/>
            <person name="Lang D."/>
            <person name="Sievert S.M."/>
            <person name="Rosenzweig A.C."/>
            <person name="Manning G."/>
            <person name="Stahl D.A."/>
        </authorList>
    </citation>
    <scope>NUCLEOTIDE SEQUENCE [LARGE SCALE GENOMIC DNA]</scope>
    <source>
        <strain evidence="7 8">SCM1</strain>
    </source>
</reference>
<dbReference type="InParanoid" id="A9A4Q4"/>
<feature type="domain" description="Plastocyanin-like" evidence="5">
    <location>
        <begin position="415"/>
        <end position="534"/>
    </location>
</feature>
<dbReference type="InterPro" id="IPR045087">
    <property type="entry name" value="Cu-oxidase_fam"/>
</dbReference>
<dbReference type="InterPro" id="IPR011707">
    <property type="entry name" value="Cu-oxidase-like_N"/>
</dbReference>
<dbReference type="STRING" id="436308.Nmar_1136"/>
<keyword evidence="1" id="KW-0479">Metal-binding</keyword>
<evidence type="ECO:0000259" key="5">
    <source>
        <dbReference type="Pfam" id="PF07731"/>
    </source>
</evidence>
<keyword evidence="3" id="KW-0186">Copper</keyword>
<dbReference type="EMBL" id="CP000866">
    <property type="protein sequence ID" value="ABX13032.1"/>
    <property type="molecule type" value="Genomic_DNA"/>
</dbReference>
<dbReference type="KEGG" id="nmr:Nmar_1136"/>
<dbReference type="Proteomes" id="UP000000792">
    <property type="component" value="Chromosome"/>
</dbReference>
<dbReference type="CDD" id="cd13861">
    <property type="entry name" value="CuRO_1_CumA_like"/>
    <property type="match status" value="1"/>
</dbReference>
<keyword evidence="8" id="KW-1185">Reference proteome</keyword>
<evidence type="ECO:0000259" key="4">
    <source>
        <dbReference type="Pfam" id="PF00394"/>
    </source>
</evidence>
<dbReference type="GO" id="GO:0016491">
    <property type="term" value="F:oxidoreductase activity"/>
    <property type="evidence" value="ECO:0000318"/>
    <property type="project" value="GO_Central"/>
</dbReference>
<feature type="domain" description="Plastocyanin-like" evidence="4">
    <location>
        <begin position="242"/>
        <end position="330"/>
    </location>
</feature>
<dbReference type="PANTHER" id="PTHR11709:SF394">
    <property type="entry name" value="FI03373P-RELATED"/>
    <property type="match status" value="1"/>
</dbReference>
<dbReference type="Pfam" id="PF07732">
    <property type="entry name" value="Cu-oxidase_3"/>
    <property type="match status" value="1"/>
</dbReference>
<dbReference type="Pfam" id="PF00394">
    <property type="entry name" value="Cu-oxidase"/>
    <property type="match status" value="1"/>
</dbReference>
<dbReference type="EnsemblBacteria" id="ABX13032">
    <property type="protein sequence ID" value="ABX13032"/>
    <property type="gene ID" value="Nmar_1136"/>
</dbReference>
<name>A9A4Q4_NITMS</name>
<evidence type="ECO:0000256" key="1">
    <source>
        <dbReference type="ARBA" id="ARBA00022723"/>
    </source>
</evidence>
<dbReference type="PANTHER" id="PTHR11709">
    <property type="entry name" value="MULTI-COPPER OXIDASE"/>
    <property type="match status" value="1"/>
</dbReference>
<sequence>MKFYTILILFIIFSGSIFLSGIDSADALKAKNAKSPKSFGKATSNIVCGDKLCGEIPQNVSDGGAKLLSTVSSVSVSNNDTFDLTASQITKNIDGKTLQMFGYNEQTPGPLLIVSQGDEITVNFTNNLDLPTTVHWHGLRLDSASDGVPGVSQDPVLPGETFQYSLKFPDTGIFFYHPHVKTEMQMDMGLYGNILVESKNSDNLPVDYEIPLFLDDISIVDNELQSFDPDITTHTLMGRFGNTMIANGDANLSLEFKQGDIVRFYLTNAANTRTFDFGIEQQKIKLIADDASEYERQEFVDSVIMASSERRTIDVLFEESGQYDITHSTSDKTYVLGTISVTPSLNKIDSSFYSIEQNSDIVQEIDQFRKFFSDPPDLELEFDIKTMSMDDHSMSMGVHEKEIDEIEWEDEMPKMNAMSDDENTKWIIRDMNSGKEGFDIGYQVNVGDVKKIRLYNNPESAHPMQHPIHIHGQRVLVLSEDGIPNENLAWKDSVLVPTGKTVDILVDFSNPGNWVMHCHILEHAEAGMITEITVN</sequence>
<dbReference type="InterPro" id="IPR033138">
    <property type="entry name" value="Cu_oxidase_CS"/>
</dbReference>
<protein>
    <submittedName>
        <fullName evidence="7">Multicopper oxidase type 3</fullName>
    </submittedName>
</protein>
<dbReference type="HOGENOM" id="CLU_009100_6_1_2"/>
<dbReference type="Pfam" id="PF07731">
    <property type="entry name" value="Cu-oxidase_2"/>
    <property type="match status" value="1"/>
</dbReference>
<dbReference type="InterPro" id="IPR011706">
    <property type="entry name" value="Cu-oxidase_C"/>
</dbReference>
<dbReference type="InterPro" id="IPR001117">
    <property type="entry name" value="Cu-oxidase_2nd"/>
</dbReference>
<dbReference type="PROSITE" id="PS00080">
    <property type="entry name" value="MULTICOPPER_OXIDASE2"/>
    <property type="match status" value="1"/>
</dbReference>
<dbReference type="eggNOG" id="arCOG03914">
    <property type="taxonomic scope" value="Archaea"/>
</dbReference>
<dbReference type="InterPro" id="IPR002355">
    <property type="entry name" value="Cu_oxidase_Cu_BS"/>
</dbReference>
<dbReference type="PhylomeDB" id="A9A4Q4"/>
<dbReference type="Gene3D" id="2.60.40.420">
    <property type="entry name" value="Cupredoxins - blue copper proteins"/>
    <property type="match status" value="3"/>
</dbReference>
<dbReference type="PROSITE" id="PS00079">
    <property type="entry name" value="MULTICOPPER_OXIDASE1"/>
    <property type="match status" value="1"/>
</dbReference>
<evidence type="ECO:0000256" key="2">
    <source>
        <dbReference type="ARBA" id="ARBA00023002"/>
    </source>
</evidence>
<dbReference type="CDD" id="cd04207">
    <property type="entry name" value="CuRO_3_LCC_like"/>
    <property type="match status" value="1"/>
</dbReference>
<evidence type="ECO:0000313" key="7">
    <source>
        <dbReference type="EMBL" id="ABX13032.1"/>
    </source>
</evidence>
<dbReference type="GO" id="GO:0005507">
    <property type="term" value="F:copper ion binding"/>
    <property type="evidence" value="ECO:0007669"/>
    <property type="project" value="InterPro"/>
</dbReference>
<dbReference type="InterPro" id="IPR008972">
    <property type="entry name" value="Cupredoxin"/>
</dbReference>